<organism evidence="1 2">
    <name type="scientific">Dyadobacter subterraneus</name>
    <dbReference type="NCBI Taxonomy" id="2773304"/>
    <lineage>
        <taxon>Bacteria</taxon>
        <taxon>Pseudomonadati</taxon>
        <taxon>Bacteroidota</taxon>
        <taxon>Cytophagia</taxon>
        <taxon>Cytophagales</taxon>
        <taxon>Spirosomataceae</taxon>
        <taxon>Dyadobacter</taxon>
    </lineage>
</organism>
<dbReference type="RefSeq" id="WP_194121989.1">
    <property type="nucleotide sequence ID" value="NZ_JACYGY010000001.1"/>
</dbReference>
<keyword evidence="2" id="KW-1185">Reference proteome</keyword>
<name>A0ABR9WG47_9BACT</name>
<sequence>MLSSGSPFSKEVRQPYAYPAFERSANAAFLMYSQTSHLLASAESIDHTSAFSGFIEAAFSKKSFVCGISALWYIVPIAKRIFTFFRYLLIQI</sequence>
<protein>
    <submittedName>
        <fullName evidence="1">Uncharacterized protein</fullName>
    </submittedName>
</protein>
<dbReference type="EMBL" id="JACYGY010000001">
    <property type="protein sequence ID" value="MBE9463891.1"/>
    <property type="molecule type" value="Genomic_DNA"/>
</dbReference>
<accession>A0ABR9WG47</accession>
<comment type="caution">
    <text evidence="1">The sequence shown here is derived from an EMBL/GenBank/DDBJ whole genome shotgun (WGS) entry which is preliminary data.</text>
</comment>
<gene>
    <name evidence="1" type="ORF">IEE83_18570</name>
</gene>
<proteinExistence type="predicted"/>
<dbReference type="Proteomes" id="UP000634134">
    <property type="component" value="Unassembled WGS sequence"/>
</dbReference>
<evidence type="ECO:0000313" key="1">
    <source>
        <dbReference type="EMBL" id="MBE9463891.1"/>
    </source>
</evidence>
<evidence type="ECO:0000313" key="2">
    <source>
        <dbReference type="Proteomes" id="UP000634134"/>
    </source>
</evidence>
<reference evidence="2" key="1">
    <citation type="submission" date="2023-07" db="EMBL/GenBank/DDBJ databases">
        <title>Dyadobacter sp. nov 'subterranea' isolated from contaminted grondwater.</title>
        <authorList>
            <person name="Szabo I."/>
            <person name="Al-Omari J."/>
            <person name="Szerdahelyi S.G."/>
            <person name="Rado J."/>
        </authorList>
    </citation>
    <scope>NUCLEOTIDE SEQUENCE [LARGE SCALE GENOMIC DNA]</scope>
    <source>
        <strain evidence="2">UP-52</strain>
    </source>
</reference>